<dbReference type="AlphaFoldDB" id="A0A9N9RJ98"/>
<keyword evidence="6" id="KW-0732">Signal</keyword>
<dbReference type="SMART" id="SM00131">
    <property type="entry name" value="KU"/>
    <property type="match status" value="1"/>
</dbReference>
<keyword evidence="2" id="KW-1015">Disulfide bond</keyword>
<evidence type="ECO:0000256" key="3">
    <source>
        <dbReference type="ARBA" id="ARBA00023240"/>
    </source>
</evidence>
<evidence type="ECO:0000259" key="7">
    <source>
        <dbReference type="PROSITE" id="PS50279"/>
    </source>
</evidence>
<dbReference type="SUPFAM" id="SSF57567">
    <property type="entry name" value="Serine protease inhibitors"/>
    <property type="match status" value="6"/>
</dbReference>
<feature type="chain" id="PRO_5040387919" description="BPTI/Kunitz inhibitor domain-containing protein" evidence="6">
    <location>
        <begin position="20"/>
        <end position="479"/>
    </location>
</feature>
<dbReference type="Gene3D" id="2.10.25.10">
    <property type="entry name" value="Laminin"/>
    <property type="match status" value="6"/>
</dbReference>
<sequence length="479" mass="51116">MKIILTVFVFVAVAAHADARKRCFPVPTPVVDPPVPVCPNNEVYSDCGAYCQSTCGPPTPCARPPQDCNPGCVCAAGFVRDVSGGKCILREDCPLNAVCSLPKLPGPCKALFPRFYYDTEQKKCLGFNYGGCEGNANQFGTLAECQEMCGGPTAPEPVCKKFEIFSECAPEACKKTCDTLNTACRAPCVPGCKCPEGQVYLDDNRNACVLEEDCPKIIVDPPPPAECSKKHESYIECGSKCPRTCGNLNNPPMCPMVCVAGCFCDAGYVRNAKGNCVLEEDCPVVVVDPPAPICKKAHETYTTCGTACPLTCDEPLPRPCTKQCVKGCFCDKGYVRDNKGNCVLEKECPKPECGKHETYSDCGASPCQATCENPSLPMLCKAPCKPGCGCDDGYVRENDGSCVLLKKCKPTLECGANEEYEACTTLCGEPTCDRAEGLHCGAGGCQPKCLCKAGYVRDAENKCIKAKACPDLSQPPPPL</sequence>
<evidence type="ECO:0000256" key="5">
    <source>
        <dbReference type="ARBA" id="ARBA00034146"/>
    </source>
</evidence>
<keyword evidence="3" id="KW-0800">Toxin</keyword>
<keyword evidence="3" id="KW-1199">Hemostasis impairing toxin</keyword>
<dbReference type="Pfam" id="PF01826">
    <property type="entry name" value="TIL"/>
    <property type="match status" value="6"/>
</dbReference>
<dbReference type="InterPro" id="IPR002919">
    <property type="entry name" value="TIL_dom"/>
</dbReference>
<evidence type="ECO:0000256" key="2">
    <source>
        <dbReference type="ARBA" id="ARBA00023157"/>
    </source>
</evidence>
<evidence type="ECO:0000256" key="6">
    <source>
        <dbReference type="SAM" id="SignalP"/>
    </source>
</evidence>
<dbReference type="PRINTS" id="PR00759">
    <property type="entry name" value="BASICPTASE"/>
</dbReference>
<feature type="domain" description="BPTI/Kunitz inhibitor" evidence="7">
    <location>
        <begin position="99"/>
        <end position="149"/>
    </location>
</feature>
<feature type="signal peptide" evidence="6">
    <location>
        <begin position="1"/>
        <end position="19"/>
    </location>
</feature>
<dbReference type="GO" id="GO:0004867">
    <property type="term" value="F:serine-type endopeptidase inhibitor activity"/>
    <property type="evidence" value="ECO:0007669"/>
    <property type="project" value="InterPro"/>
</dbReference>
<evidence type="ECO:0000313" key="8">
    <source>
        <dbReference type="EMBL" id="CAG9797654.1"/>
    </source>
</evidence>
<dbReference type="FunFam" id="4.10.410.10:FF:000021">
    <property type="entry name" value="Serine protease inhibitor, putative"/>
    <property type="match status" value="1"/>
</dbReference>
<reference evidence="8" key="1">
    <citation type="submission" date="2022-01" db="EMBL/GenBank/DDBJ databases">
        <authorList>
            <person name="King R."/>
        </authorList>
    </citation>
    <scope>NUCLEOTIDE SEQUENCE</scope>
</reference>
<dbReference type="InterPro" id="IPR002223">
    <property type="entry name" value="Kunitz_BPTI"/>
</dbReference>
<dbReference type="Pfam" id="PF00014">
    <property type="entry name" value="Kunitz_BPTI"/>
    <property type="match status" value="1"/>
</dbReference>
<dbReference type="PANTHER" id="PTHR23259">
    <property type="entry name" value="RIDDLE"/>
    <property type="match status" value="1"/>
</dbReference>
<keyword evidence="5" id="KW-1203">Blood coagulation cascade inhibiting toxin</keyword>
<comment type="function">
    <text evidence="4">Potent anticoagulant protein that inhibits the hydrolytic activities of all serine proteases tested (trypsin, thrombin, elastase, and chymotrypsin), with the highest efficacy on thrombin.</text>
</comment>
<reference evidence="8" key="2">
    <citation type="submission" date="2022-10" db="EMBL/GenBank/DDBJ databases">
        <authorList>
            <consortium name="ENA_rothamsted_submissions"/>
            <consortium name="culmorum"/>
            <person name="King R."/>
        </authorList>
    </citation>
    <scope>NUCLEOTIDE SEQUENCE</scope>
</reference>
<dbReference type="EMBL" id="OU895877">
    <property type="protein sequence ID" value="CAG9797654.1"/>
    <property type="molecule type" value="Genomic_DNA"/>
</dbReference>
<dbReference type="InterPro" id="IPR051368">
    <property type="entry name" value="SerProtInhib-TIL_Domain"/>
</dbReference>
<proteinExistence type="predicted"/>
<accession>A0A9N9RJ98</accession>
<organism evidence="8 9">
    <name type="scientific">Chironomus riparius</name>
    <dbReference type="NCBI Taxonomy" id="315576"/>
    <lineage>
        <taxon>Eukaryota</taxon>
        <taxon>Metazoa</taxon>
        <taxon>Ecdysozoa</taxon>
        <taxon>Arthropoda</taxon>
        <taxon>Hexapoda</taxon>
        <taxon>Insecta</taxon>
        <taxon>Pterygota</taxon>
        <taxon>Neoptera</taxon>
        <taxon>Endopterygota</taxon>
        <taxon>Diptera</taxon>
        <taxon>Nematocera</taxon>
        <taxon>Chironomoidea</taxon>
        <taxon>Chironomidae</taxon>
        <taxon>Chironominae</taxon>
        <taxon>Chironomus</taxon>
    </lineage>
</organism>
<gene>
    <name evidence="8" type="ORF">CHIRRI_LOCUS643</name>
</gene>
<dbReference type="CDD" id="cd19941">
    <property type="entry name" value="TIL"/>
    <property type="match status" value="6"/>
</dbReference>
<dbReference type="SUPFAM" id="SSF57362">
    <property type="entry name" value="BPTI-like"/>
    <property type="match status" value="1"/>
</dbReference>
<evidence type="ECO:0000256" key="4">
    <source>
        <dbReference type="ARBA" id="ARBA00034088"/>
    </source>
</evidence>
<name>A0A9N9RJ98_9DIPT</name>
<dbReference type="InterPro" id="IPR036084">
    <property type="entry name" value="Ser_inhib-like_sf"/>
</dbReference>
<dbReference type="PROSITE" id="PS00280">
    <property type="entry name" value="BPTI_KUNITZ_1"/>
    <property type="match status" value="1"/>
</dbReference>
<dbReference type="OrthoDB" id="6236007at2759"/>
<keyword evidence="9" id="KW-1185">Reference proteome</keyword>
<dbReference type="PANTHER" id="PTHR23259:SF70">
    <property type="entry name" value="ACCESSORY GLAND PROTEIN ACP62F-RELATED"/>
    <property type="match status" value="1"/>
</dbReference>
<dbReference type="Gene3D" id="4.10.410.10">
    <property type="entry name" value="Pancreatic trypsin inhibitor Kunitz domain"/>
    <property type="match status" value="1"/>
</dbReference>
<protein>
    <recommendedName>
        <fullName evidence="7">BPTI/Kunitz inhibitor domain-containing protein</fullName>
    </recommendedName>
</protein>
<keyword evidence="1" id="KW-0646">Protease inhibitor</keyword>
<dbReference type="Proteomes" id="UP001153620">
    <property type="component" value="Chromosome 1"/>
</dbReference>
<dbReference type="PROSITE" id="PS50279">
    <property type="entry name" value="BPTI_KUNITZ_2"/>
    <property type="match status" value="1"/>
</dbReference>
<evidence type="ECO:0000256" key="1">
    <source>
        <dbReference type="ARBA" id="ARBA00022690"/>
    </source>
</evidence>
<evidence type="ECO:0000313" key="9">
    <source>
        <dbReference type="Proteomes" id="UP001153620"/>
    </source>
</evidence>
<dbReference type="InterPro" id="IPR020901">
    <property type="entry name" value="Prtase_inh_Kunz-CS"/>
</dbReference>
<dbReference type="InterPro" id="IPR036880">
    <property type="entry name" value="Kunitz_BPTI_sf"/>
</dbReference>